<evidence type="ECO:0000313" key="9">
    <source>
        <dbReference type="Proteomes" id="UP001156831"/>
    </source>
</evidence>
<dbReference type="Gene3D" id="3.90.79.10">
    <property type="entry name" value="Nucleoside Triphosphate Pyrophosphohydrolase"/>
    <property type="match status" value="1"/>
</dbReference>
<dbReference type="PANTHER" id="PTHR43758:SF8">
    <property type="entry name" value="8-OXO-DGTP DIPHOSPHATASE YTKD-RELATED"/>
    <property type="match status" value="1"/>
</dbReference>
<dbReference type="InterPro" id="IPR020476">
    <property type="entry name" value="Nudix_hydrolase"/>
</dbReference>
<keyword evidence="5" id="KW-0460">Magnesium</keyword>
<dbReference type="InterPro" id="IPR020084">
    <property type="entry name" value="NUDIX_hydrolase_CS"/>
</dbReference>
<gene>
    <name evidence="8" type="ORF">QFW80_14725</name>
</gene>
<keyword evidence="4 6" id="KW-0378">Hydrolase</keyword>
<dbReference type="PRINTS" id="PR00502">
    <property type="entry name" value="NUDIXFAMILY"/>
</dbReference>
<evidence type="ECO:0000259" key="7">
    <source>
        <dbReference type="PROSITE" id="PS51462"/>
    </source>
</evidence>
<comment type="caution">
    <text evidence="8">The sequence shown here is derived from an EMBL/GenBank/DDBJ whole genome shotgun (WGS) entry which is preliminary data.</text>
</comment>
<dbReference type="Proteomes" id="UP001156831">
    <property type="component" value="Unassembled WGS sequence"/>
</dbReference>
<dbReference type="PROSITE" id="PS00893">
    <property type="entry name" value="NUDIX_BOX"/>
    <property type="match status" value="1"/>
</dbReference>
<evidence type="ECO:0000256" key="1">
    <source>
        <dbReference type="ARBA" id="ARBA00001946"/>
    </source>
</evidence>
<dbReference type="SUPFAM" id="SSF55811">
    <property type="entry name" value="Nudix"/>
    <property type="match status" value="1"/>
</dbReference>
<accession>A0ABT6JM79</accession>
<dbReference type="InterPro" id="IPR000086">
    <property type="entry name" value="NUDIX_hydrolase_dom"/>
</dbReference>
<dbReference type="PROSITE" id="PS51462">
    <property type="entry name" value="NUDIX"/>
    <property type="match status" value="1"/>
</dbReference>
<comment type="similarity">
    <text evidence="2 6">Belongs to the Nudix hydrolase family.</text>
</comment>
<name>A0ABT6JM79_9GAMM</name>
<reference evidence="8 9" key="1">
    <citation type="submission" date="2023-04" db="EMBL/GenBank/DDBJ databases">
        <title>Luteimonas sp. M1R5S18.</title>
        <authorList>
            <person name="Sun J.-Q."/>
        </authorList>
    </citation>
    <scope>NUCLEOTIDE SEQUENCE [LARGE SCALE GENOMIC DNA]</scope>
    <source>
        <strain evidence="8 9">M1R5S18</strain>
    </source>
</reference>
<dbReference type="EMBL" id="JARXRN010000028">
    <property type="protein sequence ID" value="MDH5831773.1"/>
    <property type="molecule type" value="Genomic_DNA"/>
</dbReference>
<keyword evidence="9" id="KW-1185">Reference proteome</keyword>
<dbReference type="PANTHER" id="PTHR43758">
    <property type="entry name" value="7,8-DIHYDRO-8-OXOGUANINE TRIPHOSPHATASE"/>
    <property type="match status" value="1"/>
</dbReference>
<evidence type="ECO:0000256" key="6">
    <source>
        <dbReference type="RuleBase" id="RU003476"/>
    </source>
</evidence>
<dbReference type="RefSeq" id="WP_280602731.1">
    <property type="nucleotide sequence ID" value="NZ_JARXRN010000028.1"/>
</dbReference>
<sequence length="149" mass="16039">MAHDCVGALLVRDARVLLGLRAPDAAWLADAWDIFGGHVEAGETPEDALRRELREELGIEAGVLEPMGEMAGESPEPWRLRVYRVRAWTGTPQAHRAGGHVAMHWCTHDQARERLLPAHPGFDRLLAAAFAPGAASIGAGPDLDPGSAR</sequence>
<evidence type="ECO:0000256" key="4">
    <source>
        <dbReference type="ARBA" id="ARBA00022801"/>
    </source>
</evidence>
<organism evidence="8 9">
    <name type="scientific">Luteimonas rhizosphaericola</name>
    <dbReference type="NCBI Taxonomy" id="3042024"/>
    <lineage>
        <taxon>Bacteria</taxon>
        <taxon>Pseudomonadati</taxon>
        <taxon>Pseudomonadota</taxon>
        <taxon>Gammaproteobacteria</taxon>
        <taxon>Lysobacterales</taxon>
        <taxon>Lysobacteraceae</taxon>
        <taxon>Luteimonas</taxon>
    </lineage>
</organism>
<evidence type="ECO:0000256" key="3">
    <source>
        <dbReference type="ARBA" id="ARBA00022723"/>
    </source>
</evidence>
<evidence type="ECO:0000313" key="8">
    <source>
        <dbReference type="EMBL" id="MDH5831773.1"/>
    </source>
</evidence>
<feature type="domain" description="Nudix hydrolase" evidence="7">
    <location>
        <begin position="1"/>
        <end position="129"/>
    </location>
</feature>
<proteinExistence type="inferred from homology"/>
<dbReference type="Pfam" id="PF00293">
    <property type="entry name" value="NUDIX"/>
    <property type="match status" value="1"/>
</dbReference>
<dbReference type="InterPro" id="IPR015797">
    <property type="entry name" value="NUDIX_hydrolase-like_dom_sf"/>
</dbReference>
<protein>
    <submittedName>
        <fullName evidence="8">NUDIX domain-containing protein</fullName>
    </submittedName>
</protein>
<keyword evidence="3" id="KW-0479">Metal-binding</keyword>
<evidence type="ECO:0000256" key="2">
    <source>
        <dbReference type="ARBA" id="ARBA00005582"/>
    </source>
</evidence>
<comment type="cofactor">
    <cofactor evidence="1">
        <name>Mg(2+)</name>
        <dbReference type="ChEBI" id="CHEBI:18420"/>
    </cofactor>
</comment>
<evidence type="ECO:0000256" key="5">
    <source>
        <dbReference type="ARBA" id="ARBA00022842"/>
    </source>
</evidence>